<protein>
    <submittedName>
        <fullName evidence="1">Glycoside hydrolase xylanase family protein</fullName>
    </submittedName>
</protein>
<dbReference type="GO" id="GO:0045493">
    <property type="term" value="P:xylan catabolic process"/>
    <property type="evidence" value="ECO:0007669"/>
    <property type="project" value="UniProtKB-KW"/>
</dbReference>
<evidence type="ECO:0000313" key="1">
    <source>
        <dbReference type="EMBL" id="KDS61813.1"/>
    </source>
</evidence>
<keyword evidence="1" id="KW-0378">Hydrolase</keyword>
<reference evidence="1 3" key="1">
    <citation type="submission" date="2014-04" db="EMBL/GenBank/DDBJ databases">
        <authorList>
            <person name="Sears C."/>
            <person name="Carroll K."/>
            <person name="Sack B.R."/>
            <person name="Qadri F."/>
            <person name="Myers L.L."/>
            <person name="Chung G.-T."/>
            <person name="Escheverria P."/>
            <person name="Fraser C.M."/>
            <person name="Sadzewicz L."/>
            <person name="Shefchek K.A."/>
            <person name="Tallon L."/>
            <person name="Das S.P."/>
            <person name="Daugherty S."/>
            <person name="Mongodin E.F."/>
        </authorList>
    </citation>
    <scope>NUCLEOTIDE SEQUENCE [LARGE SCALE GENOMIC DNA]</scope>
    <source>
        <strain evidence="1 3">3978 T3 ii</strain>
    </source>
</reference>
<evidence type="ECO:0000313" key="2">
    <source>
        <dbReference type="EMBL" id="KDS64783.1"/>
    </source>
</evidence>
<dbReference type="PATRIC" id="fig|1339349.3.peg.191"/>
<accession>A0A078SJG1</accession>
<gene>
    <name evidence="2" type="ORF">M094_3286</name>
    <name evidence="1" type="ORF">M094_3555</name>
</gene>
<keyword evidence="1" id="KW-0624">Polysaccharide degradation</keyword>
<dbReference type="PROSITE" id="PS51257">
    <property type="entry name" value="PROKAR_LIPOPROTEIN"/>
    <property type="match status" value="1"/>
</dbReference>
<comment type="caution">
    <text evidence="1">The sequence shown here is derived from an EMBL/GenBank/DDBJ whole genome shotgun (WGS) entry which is preliminary data.</text>
</comment>
<dbReference type="Proteomes" id="UP000028013">
    <property type="component" value="Unassembled WGS sequence"/>
</dbReference>
<keyword evidence="1" id="KW-0326">Glycosidase</keyword>
<proteinExistence type="predicted"/>
<dbReference type="Gene3D" id="2.60.40.2340">
    <property type="match status" value="1"/>
</dbReference>
<dbReference type="AlphaFoldDB" id="A0A078SJG1"/>
<name>A0A078SJG1_BACUN</name>
<dbReference type="EMBL" id="JNHN01000052">
    <property type="protein sequence ID" value="KDS61813.1"/>
    <property type="molecule type" value="Genomic_DNA"/>
</dbReference>
<evidence type="ECO:0000313" key="3">
    <source>
        <dbReference type="Proteomes" id="UP000028013"/>
    </source>
</evidence>
<keyword evidence="1" id="KW-0858">Xylan degradation</keyword>
<sequence length="130" mass="14382">MKNLYKILTLVIVCLLSQSCNDYPVDDNGLLVTDSEECYISSLILRGPDDRDVLISGVTIDDENNTITGIAKFGTNIKKLKPECGTAKDCIVTPTMGVWTDFSQPRQYTVISGNRQVKKTYTVTITLQGE</sequence>
<dbReference type="EMBL" id="JNHN01000005">
    <property type="protein sequence ID" value="KDS64783.1"/>
    <property type="molecule type" value="Genomic_DNA"/>
</dbReference>
<dbReference type="GO" id="GO:0016798">
    <property type="term" value="F:hydrolase activity, acting on glycosyl bonds"/>
    <property type="evidence" value="ECO:0007669"/>
    <property type="project" value="UniProtKB-KW"/>
</dbReference>
<organism evidence="1 3">
    <name type="scientific">Bacteroides uniformis str. 3978 T3 ii</name>
    <dbReference type="NCBI Taxonomy" id="1339349"/>
    <lineage>
        <taxon>Bacteria</taxon>
        <taxon>Pseudomonadati</taxon>
        <taxon>Bacteroidota</taxon>
        <taxon>Bacteroidia</taxon>
        <taxon>Bacteroidales</taxon>
        <taxon>Bacteroidaceae</taxon>
        <taxon>Bacteroides</taxon>
    </lineage>
</organism>
<keyword evidence="1" id="KW-0119">Carbohydrate metabolism</keyword>
<dbReference type="RefSeq" id="WP_005833867.1">
    <property type="nucleotide sequence ID" value="NZ_JNHN01000005.1"/>
</dbReference>